<dbReference type="EMBL" id="CAJVQC010000016">
    <property type="protein sequence ID" value="CAG8457801.1"/>
    <property type="molecule type" value="Genomic_DNA"/>
</dbReference>
<proteinExistence type="predicted"/>
<reference evidence="1" key="1">
    <citation type="submission" date="2021-06" db="EMBL/GenBank/DDBJ databases">
        <authorList>
            <person name="Kallberg Y."/>
            <person name="Tangrot J."/>
            <person name="Rosling A."/>
        </authorList>
    </citation>
    <scope>NUCLEOTIDE SEQUENCE</scope>
    <source>
        <strain evidence="1">MA461A</strain>
    </source>
</reference>
<keyword evidence="2" id="KW-1185">Reference proteome</keyword>
<name>A0ACA9K7L3_9GLOM</name>
<evidence type="ECO:0000313" key="2">
    <source>
        <dbReference type="Proteomes" id="UP000789920"/>
    </source>
</evidence>
<comment type="caution">
    <text evidence="1">The sequence shown here is derived from an EMBL/GenBank/DDBJ whole genome shotgun (WGS) entry which is preliminary data.</text>
</comment>
<protein>
    <submittedName>
        <fullName evidence="1">5377_t:CDS:1</fullName>
    </submittedName>
</protein>
<dbReference type="Proteomes" id="UP000789920">
    <property type="component" value="Unassembled WGS sequence"/>
</dbReference>
<sequence length="1510" mass="172208">MGASVSKVLSAVACILVGMNVVYLGVPLTSGVSINEMLIAAGFSAFIACYFKKLTWVEFLNQSSIGALLSSTSVFGSNIASYTIKKIFEKCEKLANSLKLSKPAIITYLILGSAIIFDNLFIEEESYTETLKELFTVFFFGTILSFGLLYGTEAAYNKVIKFVGYLWQKTVDKLKNETNIISYANFLKNWRSINFLVLPAVETAENLASQTISQIINNDKLEINHKGTLLISSLETTLNAIARTAIRYRDEIRDDENLFRLTEQKEFEIRNDNPNSTDSDSKDKSPADNSTHIIKSRAWDNVRIYSTRDAIEAFRSQSERYLYSNVAHELGDGVGQTSENETDPKYVYAYNTHSNSNKVATSSSSYGISTNENVQSLDKKKKSRITNEYSDFFQYNLSSQSNFFNSIDKLNLPETVNESDTYSSVEIHPIICWNAIEQMYIFSNPNEWPSFPHKAKVVGFIGTKKSGRTTAIHSLLFELGYSLTGEQIAKSLLPVGVMMYVLKKHNLIFLDCCDVADSAINEDGNPLSGSLLEFFTYMASCHLVIHTAIPKETIGEQSIFSELLANYVHEKAKLLLLWSNVIQTYGPSMLTVIVRGSKQQCEELDLVRPNLFSSQSEDQIAFTHGFQNSKEFIWQYIPEEMITTRTLANDNFAVPTAILERIKETDLHILSIYSQAILAGVTYESDIENKNLIPFYNGIEAYWKCLFTEIMSNSILSQSVTDAINHEIIQYADVQTGGLIQEYIDSVNQLVKNSATQGSELETNYKALCEDIKKRIDIENEKPNEDKDPVIGFKINIEIAKCLLESSKSENNLQIKDNLISWGLHGLTLIHNRSPKAIEHTWIKLCINTYNILDLLNTPIIYNVYWHCWNFLSFASSCGFKLELIEWQILKRASHCLKATTDKSQFHFHVLDCLLNFLEVEPYLPVRIPPPTSGENDQTSLQLDEQFYRLKQMTYYGITEYSKKCVQEAVEQRKSTNMEKYLEEIKNIVDKQLTVLTRNEPFSALNEYQQFVIVSTALTRLNTDIALYVSRYILDDKNKLLKLFSPDLSGDMLGGYHETIRNYRWLALQRIASLEDNECTNNLIKCALPWIINFLKKLPYDRASKEIHSYAILFANTLIIAESTMQKRQRNAEQRKNNKASSLRQTATINDINKKRERIENEEAYGEVRMGLLSQKCFKPVFQKLLHDYKYSDQNIYLKSDNVRRYAQYIKNLLFAPHNSQIQALSLDQISTSEKNTLRLMTFKMVDLCVKNFWEQHPEVKERASSSQLSVIYNTRSLLGLLNRIYWITAVKNKNENIRGSFIIFGTSTIATPEQNIHSLSSPNDSSETFADEMIQRIGLNNWHNLISLTSISHTLSNYITKIDPDNSLNIREAVFDIRDEALTVLWNLAECSGISLGVSKKVMTTIDFRSADVIDGFSNISSFDENGVNRVKFLVNRVIGKVNAKEATDQIEITTQELSNRFVIGKNRAIEYKKRVEISEDIEKQIEEQRLKPDVQAVKEARLKKFSNN</sequence>
<accession>A0ACA9K7L3</accession>
<organism evidence="1 2">
    <name type="scientific">Racocetra persica</name>
    <dbReference type="NCBI Taxonomy" id="160502"/>
    <lineage>
        <taxon>Eukaryota</taxon>
        <taxon>Fungi</taxon>
        <taxon>Fungi incertae sedis</taxon>
        <taxon>Mucoromycota</taxon>
        <taxon>Glomeromycotina</taxon>
        <taxon>Glomeromycetes</taxon>
        <taxon>Diversisporales</taxon>
        <taxon>Gigasporaceae</taxon>
        <taxon>Racocetra</taxon>
    </lineage>
</organism>
<evidence type="ECO:0000313" key="1">
    <source>
        <dbReference type="EMBL" id="CAG8457801.1"/>
    </source>
</evidence>
<gene>
    <name evidence="1" type="ORF">RPERSI_LOCUS23</name>
</gene>